<feature type="region of interest" description="Disordered" evidence="1">
    <location>
        <begin position="224"/>
        <end position="261"/>
    </location>
</feature>
<evidence type="ECO:0000313" key="4">
    <source>
        <dbReference type="EMBL" id="TRY74101.1"/>
    </source>
</evidence>
<dbReference type="OrthoDB" id="8741746at2759"/>
<evidence type="ECO:0000313" key="5">
    <source>
        <dbReference type="Proteomes" id="UP000316079"/>
    </source>
</evidence>
<dbReference type="SUPFAM" id="SSF48726">
    <property type="entry name" value="Immunoglobulin"/>
    <property type="match status" value="2"/>
</dbReference>
<keyword evidence="5" id="KW-1185">Reference proteome</keyword>
<dbReference type="InterPro" id="IPR013783">
    <property type="entry name" value="Ig-like_fold"/>
</dbReference>
<keyword evidence="2" id="KW-1133">Transmembrane helix</keyword>
<dbReference type="InterPro" id="IPR007110">
    <property type="entry name" value="Ig-like_dom"/>
</dbReference>
<dbReference type="Gene3D" id="2.60.40.10">
    <property type="entry name" value="Immunoglobulins"/>
    <property type="match status" value="2"/>
</dbReference>
<sequence>MEGDSVLLHTGVSELTKRDGLTWAFGANHSVIAQVSTSLLSIPRAIEERFWNRLKLDHKSGSLSITNIRAEHAGDYTLKLSAGAQSTKTFKVSVCAQLPLPVITRYNSQSRSWSSSCSVLCSVNVSAVTLSWYQGNTSISSIRVSELSYSIPLHLEDREESLYRCVVENAARSRTKLLDLNQFCPSDHGVPQISIIILSSAAAGSLLMAAAVLCCICMKCRKAGQKRKSLSSSEARRKKKRKEKVYVNIPKKQRRPDPPNL</sequence>
<dbReference type="AlphaFoldDB" id="A0A553P8T7"/>
<dbReference type="PANTHER" id="PTHR21063:SF4">
    <property type="entry name" value="CD48 ANTIGEN-RELATED"/>
    <property type="match status" value="1"/>
</dbReference>
<proteinExistence type="predicted"/>
<feature type="domain" description="Ig-like" evidence="3">
    <location>
        <begin position="101"/>
        <end position="181"/>
    </location>
</feature>
<reference evidence="4 5" key="1">
    <citation type="journal article" date="2019" name="Sci. Data">
        <title>Hybrid genome assembly and annotation of Danionella translucida.</title>
        <authorList>
            <person name="Kadobianskyi M."/>
            <person name="Schulze L."/>
            <person name="Schuelke M."/>
            <person name="Judkewitz B."/>
        </authorList>
    </citation>
    <scope>NUCLEOTIDE SEQUENCE [LARGE SCALE GENOMIC DNA]</scope>
    <source>
        <strain evidence="4 5">Bolton</strain>
    </source>
</reference>
<name>A0A553P8T7_9TELE</name>
<dbReference type="STRING" id="623744.A0A553P8T7"/>
<dbReference type="EMBL" id="SRMA01026728">
    <property type="protein sequence ID" value="TRY74101.1"/>
    <property type="molecule type" value="Genomic_DNA"/>
</dbReference>
<accession>A0A553P8T7</accession>
<organism evidence="4 5">
    <name type="scientific">Danionella cerebrum</name>
    <dbReference type="NCBI Taxonomy" id="2873325"/>
    <lineage>
        <taxon>Eukaryota</taxon>
        <taxon>Metazoa</taxon>
        <taxon>Chordata</taxon>
        <taxon>Craniata</taxon>
        <taxon>Vertebrata</taxon>
        <taxon>Euteleostomi</taxon>
        <taxon>Actinopterygii</taxon>
        <taxon>Neopterygii</taxon>
        <taxon>Teleostei</taxon>
        <taxon>Ostariophysi</taxon>
        <taxon>Cypriniformes</taxon>
        <taxon>Danionidae</taxon>
        <taxon>Danioninae</taxon>
        <taxon>Danionella</taxon>
    </lineage>
</organism>
<comment type="caution">
    <text evidence="4">The sequence shown here is derived from an EMBL/GenBank/DDBJ whole genome shotgun (WGS) entry which is preliminary data.</text>
</comment>
<evidence type="ECO:0000256" key="2">
    <source>
        <dbReference type="SAM" id="Phobius"/>
    </source>
</evidence>
<keyword evidence="2" id="KW-0812">Transmembrane</keyword>
<gene>
    <name evidence="4" type="ORF">DNTS_026659</name>
</gene>
<dbReference type="Proteomes" id="UP000316079">
    <property type="component" value="Unassembled WGS sequence"/>
</dbReference>
<dbReference type="PANTHER" id="PTHR21063">
    <property type="entry name" value="LFA-3"/>
    <property type="match status" value="1"/>
</dbReference>
<protein>
    <recommendedName>
        <fullName evidence="3">Ig-like domain-containing protein</fullName>
    </recommendedName>
</protein>
<evidence type="ECO:0000256" key="1">
    <source>
        <dbReference type="SAM" id="MobiDB-lite"/>
    </source>
</evidence>
<dbReference type="PROSITE" id="PS50835">
    <property type="entry name" value="IG_LIKE"/>
    <property type="match status" value="1"/>
</dbReference>
<dbReference type="InterPro" id="IPR036179">
    <property type="entry name" value="Ig-like_dom_sf"/>
</dbReference>
<keyword evidence="2" id="KW-0472">Membrane</keyword>
<feature type="transmembrane region" description="Helical" evidence="2">
    <location>
        <begin position="193"/>
        <end position="218"/>
    </location>
</feature>
<evidence type="ECO:0000259" key="3">
    <source>
        <dbReference type="PROSITE" id="PS50835"/>
    </source>
</evidence>